<dbReference type="Gene3D" id="3.90.1150.10">
    <property type="entry name" value="Aspartate Aminotransferase, domain 1"/>
    <property type="match status" value="1"/>
</dbReference>
<dbReference type="InterPro" id="IPR000192">
    <property type="entry name" value="Aminotrans_V_dom"/>
</dbReference>
<gene>
    <name evidence="2" type="ORF">GRX03_04370</name>
</gene>
<sequence>MDPESLRSEIPAFEECTYLNWGASGPSPRTVVDAAAEFERYHQYDSPADEGMYEAADEATESAREAVAGLLGTRSRNVALTQSTADGINHVATSIDWQPGDVVVRTDTEHSAARLPWERMAELHDIEIRVLETTAGRLDFDELKTAVSDARLLCFNSPTWNYGTRQPVEEIVDIAHDAGARVLVDAVQAPGQQPVPVEQWGADFVAGSGHKWLLGVWGAGFLYVSDDALDALTPTRIGYYSVEEYDAEDPDFYDDARKFDLGTRSVAPFVALETAIERLESVGVDTVDQRISRLADRLKDGLGERLLSPRDAKSGLVTFSAEDAEATVERLAARDIQIRYLPDPYACRVSVHAVNTDEDIDELLDAL</sequence>
<keyword evidence="2" id="KW-0808">Transferase</keyword>
<evidence type="ECO:0000313" key="3">
    <source>
        <dbReference type="Proteomes" id="UP000466535"/>
    </source>
</evidence>
<evidence type="ECO:0000313" key="2">
    <source>
        <dbReference type="EMBL" id="MXR50841.1"/>
    </source>
</evidence>
<name>A0A6B0T6J5_9EURY</name>
<dbReference type="AlphaFoldDB" id="A0A6B0T6J5"/>
<keyword evidence="2" id="KW-0032">Aminotransferase</keyword>
<keyword evidence="3" id="KW-1185">Reference proteome</keyword>
<comment type="caution">
    <text evidence="2">The sequence shown here is derived from an EMBL/GenBank/DDBJ whole genome shotgun (WGS) entry which is preliminary data.</text>
</comment>
<dbReference type="GO" id="GO:0008483">
    <property type="term" value="F:transaminase activity"/>
    <property type="evidence" value="ECO:0007669"/>
    <property type="project" value="UniProtKB-KW"/>
</dbReference>
<protein>
    <submittedName>
        <fullName evidence="2">Aminotransferase class V-fold PLP-dependent enzyme</fullName>
    </submittedName>
</protein>
<reference evidence="2 3" key="1">
    <citation type="submission" date="2019-12" db="EMBL/GenBank/DDBJ databases">
        <title>Isolation and characterization of three novel carbon monoxide-oxidizing members of Halobacteria from salione crusts and soils.</title>
        <authorList>
            <person name="Myers M.R."/>
            <person name="King G.M."/>
        </authorList>
    </citation>
    <scope>NUCLEOTIDE SEQUENCE [LARGE SCALE GENOMIC DNA]</scope>
    <source>
        <strain evidence="2 3">WSH3</strain>
    </source>
</reference>
<dbReference type="PANTHER" id="PTHR43586">
    <property type="entry name" value="CYSTEINE DESULFURASE"/>
    <property type="match status" value="1"/>
</dbReference>
<dbReference type="Pfam" id="PF00266">
    <property type="entry name" value="Aminotran_5"/>
    <property type="match status" value="1"/>
</dbReference>
<dbReference type="PANTHER" id="PTHR43586:SF15">
    <property type="entry name" value="BLR3095 PROTEIN"/>
    <property type="match status" value="1"/>
</dbReference>
<organism evidence="2 3">
    <name type="scientific">Halovenus carboxidivorans</name>
    <dbReference type="NCBI Taxonomy" id="2692199"/>
    <lineage>
        <taxon>Archaea</taxon>
        <taxon>Methanobacteriati</taxon>
        <taxon>Methanobacteriota</taxon>
        <taxon>Stenosarchaea group</taxon>
        <taxon>Halobacteria</taxon>
        <taxon>Halobacteriales</taxon>
        <taxon>Haloarculaceae</taxon>
        <taxon>Halovenus</taxon>
    </lineage>
</organism>
<dbReference type="InterPro" id="IPR015421">
    <property type="entry name" value="PyrdxlP-dep_Trfase_major"/>
</dbReference>
<dbReference type="InterPro" id="IPR015422">
    <property type="entry name" value="PyrdxlP-dep_Trfase_small"/>
</dbReference>
<dbReference type="RefSeq" id="WP_159762935.1">
    <property type="nucleotide sequence ID" value="NZ_WUUT01000001.1"/>
</dbReference>
<evidence type="ECO:0000259" key="1">
    <source>
        <dbReference type="Pfam" id="PF00266"/>
    </source>
</evidence>
<proteinExistence type="predicted"/>
<dbReference type="EMBL" id="WUUT01000001">
    <property type="protein sequence ID" value="MXR50841.1"/>
    <property type="molecule type" value="Genomic_DNA"/>
</dbReference>
<dbReference type="Proteomes" id="UP000466535">
    <property type="component" value="Unassembled WGS sequence"/>
</dbReference>
<dbReference type="SUPFAM" id="SSF53383">
    <property type="entry name" value="PLP-dependent transferases"/>
    <property type="match status" value="1"/>
</dbReference>
<dbReference type="OrthoDB" id="9577at2157"/>
<dbReference type="Gene3D" id="3.40.640.10">
    <property type="entry name" value="Type I PLP-dependent aspartate aminotransferase-like (Major domain)"/>
    <property type="match status" value="1"/>
</dbReference>
<feature type="domain" description="Aminotransferase class V" evidence="1">
    <location>
        <begin position="18"/>
        <end position="363"/>
    </location>
</feature>
<accession>A0A6B0T6J5</accession>
<dbReference type="InterPro" id="IPR015424">
    <property type="entry name" value="PyrdxlP-dep_Trfase"/>
</dbReference>